<feature type="transmembrane region" description="Helical" evidence="1">
    <location>
        <begin position="372"/>
        <end position="389"/>
    </location>
</feature>
<proteinExistence type="predicted"/>
<reference evidence="2" key="2">
    <citation type="submission" date="2023-04" db="EMBL/GenBank/DDBJ databases">
        <authorList>
            <person name="Beletskiy A.V."/>
            <person name="Mardanov A.V."/>
            <person name="Ravin N.V."/>
        </authorList>
    </citation>
    <scope>NUCLEOTIDE SEQUENCE</scope>
    <source>
        <strain evidence="2">GKL-01</strain>
    </source>
</reference>
<feature type="transmembrane region" description="Helical" evidence="1">
    <location>
        <begin position="64"/>
        <end position="82"/>
    </location>
</feature>
<keyword evidence="1" id="KW-1133">Transmembrane helix</keyword>
<feature type="transmembrane region" description="Helical" evidence="1">
    <location>
        <begin position="12"/>
        <end position="29"/>
    </location>
</feature>
<feature type="transmembrane region" description="Helical" evidence="1">
    <location>
        <begin position="240"/>
        <end position="260"/>
    </location>
</feature>
<sequence>MKTRILIKTSQISSALLFFALFMVLYGPRLKVIDLMSAATTITSIIVFLKFFSKGKIFYGNLSFTIIYCFLIFSYALVHYSFSTNDTTGITLALKLIIYAASAQFIISSYQKRYGGKWLFYLLNHIVICTVINGLFVIIFFLFPTSASLAASILDYTNQNDWIITQHRIFDLSMGGGSSGSYVFSIVFIIGLFKLKHENNKLNYIYLFIILLSTALMGRAGFYFELLYILLFLFTRKISIGLFLFYISLPLILITLSLNIEQILQVIKTTAISNPFFAWSFEALISYIEFQEFTTGSQNALNSMWHIPSNQFHLFFGDGNFGRTEHLAYVASDIGYVRLLYALGIFGTILIIAPIILLIVKIINQHNKDVINFKWIAIVTLASLFIFNLKELHIASRGSGVLIFLIIYVAISLNKEKINA</sequence>
<evidence type="ECO:0000313" key="2">
    <source>
        <dbReference type="EMBL" id="WGZ91677.1"/>
    </source>
</evidence>
<dbReference type="Proteomes" id="UP001300672">
    <property type="component" value="Chromosome"/>
</dbReference>
<keyword evidence="1" id="KW-0472">Membrane</keyword>
<feature type="transmembrane region" description="Helical" evidence="1">
    <location>
        <begin position="339"/>
        <end position="360"/>
    </location>
</feature>
<organism evidence="2">
    <name type="scientific">Candidatus Thiocaldithrix dubininis</name>
    <dbReference type="NCBI Taxonomy" id="3080823"/>
    <lineage>
        <taxon>Bacteria</taxon>
        <taxon>Pseudomonadati</taxon>
        <taxon>Pseudomonadota</taxon>
        <taxon>Gammaproteobacteria</taxon>
        <taxon>Thiotrichales</taxon>
        <taxon>Thiotrichaceae</taxon>
        <taxon>Candidatus Thiocaldithrix</taxon>
    </lineage>
</organism>
<accession>A0AA95H6B7</accession>
<feature type="transmembrane region" description="Helical" evidence="1">
    <location>
        <begin position="172"/>
        <end position="193"/>
    </location>
</feature>
<protein>
    <submittedName>
        <fullName evidence="2">Uncharacterized protein</fullName>
    </submittedName>
</protein>
<keyword evidence="1" id="KW-0812">Transmembrane</keyword>
<evidence type="ECO:0000256" key="1">
    <source>
        <dbReference type="SAM" id="Phobius"/>
    </source>
</evidence>
<gene>
    <name evidence="2" type="ORF">QJT80_04190</name>
</gene>
<dbReference type="EMBL" id="CP124755">
    <property type="protein sequence ID" value="WGZ91677.1"/>
    <property type="molecule type" value="Genomic_DNA"/>
</dbReference>
<dbReference type="KEGG" id="tdu:QJT80_04190"/>
<name>A0AA95H6B7_9GAMM</name>
<dbReference type="AlphaFoldDB" id="A0AA95H6B7"/>
<feature type="transmembrane region" description="Helical" evidence="1">
    <location>
        <begin position="119"/>
        <end position="143"/>
    </location>
</feature>
<feature type="transmembrane region" description="Helical" evidence="1">
    <location>
        <begin position="88"/>
        <end position="107"/>
    </location>
</feature>
<feature type="transmembrane region" description="Helical" evidence="1">
    <location>
        <begin position="205"/>
        <end position="234"/>
    </location>
</feature>
<feature type="transmembrane region" description="Helical" evidence="1">
    <location>
        <begin position="395"/>
        <end position="413"/>
    </location>
</feature>
<reference evidence="2" key="1">
    <citation type="journal article" date="2023" name="Int. J. Mol. Sci.">
        <title>Metagenomics Revealed a New Genus 'Candidatus Thiocaldithrix dubininis' gen. nov., sp. nov. and a New Species 'Candidatus Thiothrix putei' sp. nov. in the Family Thiotrichaceae, Some Members of Which Have Traits of Both Na+- and H+-Motive Energetics.</title>
        <authorList>
            <person name="Ravin N.V."/>
            <person name="Muntyan M.S."/>
            <person name="Smolyakov D.D."/>
            <person name="Rudenko T.S."/>
            <person name="Beletsky A.V."/>
            <person name="Mardanov A.V."/>
            <person name="Grabovich M.Y."/>
        </authorList>
    </citation>
    <scope>NUCLEOTIDE SEQUENCE</scope>
    <source>
        <strain evidence="2">GKL-01</strain>
    </source>
</reference>
<feature type="transmembrane region" description="Helical" evidence="1">
    <location>
        <begin position="35"/>
        <end position="52"/>
    </location>
</feature>